<reference evidence="1" key="2">
    <citation type="journal article" date="2015" name="Data Brief">
        <title>Shoot transcriptome of the giant reed, Arundo donax.</title>
        <authorList>
            <person name="Barrero R.A."/>
            <person name="Guerrero F.D."/>
            <person name="Moolhuijzen P."/>
            <person name="Goolsby J.A."/>
            <person name="Tidwell J."/>
            <person name="Bellgard S.E."/>
            <person name="Bellgard M.I."/>
        </authorList>
    </citation>
    <scope>NUCLEOTIDE SEQUENCE</scope>
    <source>
        <tissue evidence="1">Shoot tissue taken approximately 20 cm above the soil surface</tissue>
    </source>
</reference>
<name>A0A0A9B8S5_ARUDO</name>
<sequence length="8" mass="893">MCLLLVVC</sequence>
<organism evidence="1">
    <name type="scientific">Arundo donax</name>
    <name type="common">Giant reed</name>
    <name type="synonym">Donax arundinaceus</name>
    <dbReference type="NCBI Taxonomy" id="35708"/>
    <lineage>
        <taxon>Eukaryota</taxon>
        <taxon>Viridiplantae</taxon>
        <taxon>Streptophyta</taxon>
        <taxon>Embryophyta</taxon>
        <taxon>Tracheophyta</taxon>
        <taxon>Spermatophyta</taxon>
        <taxon>Magnoliopsida</taxon>
        <taxon>Liliopsida</taxon>
        <taxon>Poales</taxon>
        <taxon>Poaceae</taxon>
        <taxon>PACMAD clade</taxon>
        <taxon>Arundinoideae</taxon>
        <taxon>Arundineae</taxon>
        <taxon>Arundo</taxon>
    </lineage>
</organism>
<reference evidence="1" key="1">
    <citation type="submission" date="2014-09" db="EMBL/GenBank/DDBJ databases">
        <authorList>
            <person name="Magalhaes I.L.F."/>
            <person name="Oliveira U."/>
            <person name="Santos F.R."/>
            <person name="Vidigal T.H.D.A."/>
            <person name="Brescovit A.D."/>
            <person name="Santos A.J."/>
        </authorList>
    </citation>
    <scope>NUCLEOTIDE SEQUENCE</scope>
    <source>
        <tissue evidence="1">Shoot tissue taken approximately 20 cm above the soil surface</tissue>
    </source>
</reference>
<protein>
    <submittedName>
        <fullName evidence="1">Uncharacterized protein</fullName>
    </submittedName>
</protein>
<accession>A0A0A9B8S5</accession>
<dbReference type="EMBL" id="GBRH01242203">
    <property type="protein sequence ID" value="JAD55692.1"/>
    <property type="molecule type" value="Transcribed_RNA"/>
</dbReference>
<evidence type="ECO:0000313" key="1">
    <source>
        <dbReference type="EMBL" id="JAD55692.1"/>
    </source>
</evidence>
<proteinExistence type="predicted"/>